<keyword evidence="1" id="KW-0472">Membrane</keyword>
<dbReference type="AlphaFoldDB" id="A0A9W4VZK3"/>
<dbReference type="EMBL" id="CAMAPC010000022">
    <property type="protein sequence ID" value="CAH9065714.1"/>
    <property type="molecule type" value="Genomic_DNA"/>
</dbReference>
<dbReference type="EMBL" id="CAMAPD010000012">
    <property type="protein sequence ID" value="CAH9062159.1"/>
    <property type="molecule type" value="Genomic_DNA"/>
</dbReference>
<dbReference type="RefSeq" id="WP_261593898.1">
    <property type="nucleotide sequence ID" value="NZ_CAMAPC010000022.1"/>
</dbReference>
<keyword evidence="1" id="KW-0812">Transmembrane</keyword>
<name>A0A9W4VZK3_9GAMM</name>
<evidence type="ECO:0000313" key="2">
    <source>
        <dbReference type="EMBL" id="CAH9062159.1"/>
    </source>
</evidence>
<dbReference type="Proteomes" id="UP001152467">
    <property type="component" value="Unassembled WGS sequence"/>
</dbReference>
<protein>
    <recommendedName>
        <fullName evidence="6">DUF1360 domain-containing protein</fullName>
    </recommendedName>
</protein>
<organism evidence="3 4">
    <name type="scientific">Pseudoalteromonas holothuriae</name>
    <dbReference type="NCBI Taxonomy" id="2963714"/>
    <lineage>
        <taxon>Bacteria</taxon>
        <taxon>Pseudomonadati</taxon>
        <taxon>Pseudomonadota</taxon>
        <taxon>Gammaproteobacteria</taxon>
        <taxon>Alteromonadales</taxon>
        <taxon>Pseudoalteromonadaceae</taxon>
        <taxon>Pseudoalteromonas</taxon>
    </lineage>
</organism>
<keyword evidence="4" id="KW-1185">Reference proteome</keyword>
<keyword evidence="1" id="KW-1133">Transmembrane helix</keyword>
<evidence type="ECO:0000256" key="1">
    <source>
        <dbReference type="SAM" id="Phobius"/>
    </source>
</evidence>
<feature type="transmembrane region" description="Helical" evidence="1">
    <location>
        <begin position="86"/>
        <end position="108"/>
    </location>
</feature>
<gene>
    <name evidence="3" type="ORF">PSECIP111854_03739</name>
    <name evidence="2" type="ORF">PSECIP111951_02636</name>
</gene>
<evidence type="ECO:0000313" key="3">
    <source>
        <dbReference type="EMBL" id="CAH9065714.1"/>
    </source>
</evidence>
<evidence type="ECO:0000313" key="5">
    <source>
        <dbReference type="Proteomes" id="UP001152485"/>
    </source>
</evidence>
<dbReference type="Proteomes" id="UP001152485">
    <property type="component" value="Unassembled WGS sequence"/>
</dbReference>
<accession>A0A9W4VZK3</accession>
<reference evidence="3 5" key="1">
    <citation type="submission" date="2022-07" db="EMBL/GenBank/DDBJ databases">
        <authorList>
            <person name="Criscuolo A."/>
        </authorList>
    </citation>
    <scope>NUCLEOTIDE SEQUENCE</scope>
    <source>
        <strain evidence="5">CIP 111951</strain>
        <strain evidence="3">CIP111854</strain>
        <strain evidence="2">CIP111951</strain>
    </source>
</reference>
<evidence type="ECO:0000313" key="4">
    <source>
        <dbReference type="Proteomes" id="UP001152467"/>
    </source>
</evidence>
<feature type="transmembrane region" description="Helical" evidence="1">
    <location>
        <begin position="47"/>
        <end position="66"/>
    </location>
</feature>
<proteinExistence type="predicted"/>
<evidence type="ECO:0008006" key="6">
    <source>
        <dbReference type="Google" id="ProtNLM"/>
    </source>
</evidence>
<comment type="caution">
    <text evidence="3">The sequence shown here is derived from an EMBL/GenBank/DDBJ whole genome shotgun (WGS) entry which is preliminary data.</text>
</comment>
<sequence length="124" mass="14214">MDISLAIIALSLHILIWEKLPDWGSWFNWLIEQAPRPLQYLYEAWQCPYCFGFWAALLLHWLTGVYTLSSLENMVNYLGNVAQPLAWFFDALATALFVMLGSLGFKAISGPAIKGYQMTMEFKN</sequence>